<feature type="compositionally biased region" description="Polar residues" evidence="1">
    <location>
        <begin position="49"/>
        <end position="60"/>
    </location>
</feature>
<organism evidence="2 3">
    <name type="scientific">Batillaria attramentaria</name>
    <dbReference type="NCBI Taxonomy" id="370345"/>
    <lineage>
        <taxon>Eukaryota</taxon>
        <taxon>Metazoa</taxon>
        <taxon>Spiralia</taxon>
        <taxon>Lophotrochozoa</taxon>
        <taxon>Mollusca</taxon>
        <taxon>Gastropoda</taxon>
        <taxon>Caenogastropoda</taxon>
        <taxon>Sorbeoconcha</taxon>
        <taxon>Cerithioidea</taxon>
        <taxon>Batillariidae</taxon>
        <taxon>Batillaria</taxon>
    </lineage>
</organism>
<proteinExistence type="predicted"/>
<evidence type="ECO:0000256" key="1">
    <source>
        <dbReference type="SAM" id="MobiDB-lite"/>
    </source>
</evidence>
<name>A0ABD0LT95_9CAEN</name>
<comment type="caution">
    <text evidence="2">The sequence shown here is derived from an EMBL/GenBank/DDBJ whole genome shotgun (WGS) entry which is preliminary data.</text>
</comment>
<gene>
    <name evidence="2" type="ORF">BaRGS_00005971</name>
</gene>
<keyword evidence="3" id="KW-1185">Reference proteome</keyword>
<protein>
    <submittedName>
        <fullName evidence="2">Uncharacterized protein</fullName>
    </submittedName>
</protein>
<dbReference type="Proteomes" id="UP001519460">
    <property type="component" value="Unassembled WGS sequence"/>
</dbReference>
<accession>A0ABD0LT95</accession>
<feature type="region of interest" description="Disordered" evidence="1">
    <location>
        <begin position="39"/>
        <end position="60"/>
    </location>
</feature>
<reference evidence="2 3" key="1">
    <citation type="journal article" date="2023" name="Sci. Data">
        <title>Genome assembly of the Korean intertidal mud-creeper Batillaria attramentaria.</title>
        <authorList>
            <person name="Patra A.K."/>
            <person name="Ho P.T."/>
            <person name="Jun S."/>
            <person name="Lee S.J."/>
            <person name="Kim Y."/>
            <person name="Won Y.J."/>
        </authorList>
    </citation>
    <scope>NUCLEOTIDE SEQUENCE [LARGE SCALE GENOMIC DNA]</scope>
    <source>
        <strain evidence="2">Wonlab-2016</strain>
    </source>
</reference>
<dbReference type="EMBL" id="JACVVK020000024">
    <property type="protein sequence ID" value="KAK7502721.1"/>
    <property type="molecule type" value="Genomic_DNA"/>
</dbReference>
<evidence type="ECO:0000313" key="2">
    <source>
        <dbReference type="EMBL" id="KAK7502721.1"/>
    </source>
</evidence>
<evidence type="ECO:0000313" key="3">
    <source>
        <dbReference type="Proteomes" id="UP001519460"/>
    </source>
</evidence>
<sequence length="94" mass="10047">MRCFAWRLADTAGSLATLNRSRSNIPAVLVTAVTSMQHARRQPAEQRNAAVSSDLSVKSSALTGKTGATLSNVSESTLTKRPSLSTQLSFIVRN</sequence>
<dbReference type="AlphaFoldDB" id="A0ABD0LT95"/>